<keyword evidence="1" id="KW-0812">Transmembrane</keyword>
<feature type="transmembrane region" description="Helical" evidence="1">
    <location>
        <begin position="20"/>
        <end position="43"/>
    </location>
</feature>
<reference evidence="2 3" key="1">
    <citation type="submission" date="2019-03" db="EMBL/GenBank/DDBJ databases">
        <title>Genomic Encyclopedia of Archaeal and Bacterial Type Strains, Phase II (KMG-II): from individual species to whole genera.</title>
        <authorList>
            <person name="Goeker M."/>
        </authorList>
    </citation>
    <scope>NUCLEOTIDE SEQUENCE [LARGE SCALE GENOMIC DNA]</scope>
    <source>
        <strain evidence="2 3">DSM 19035</strain>
    </source>
</reference>
<dbReference type="AlphaFoldDB" id="A0A4R6SPL1"/>
<keyword evidence="1" id="KW-0472">Membrane</keyword>
<comment type="caution">
    <text evidence="2">The sequence shown here is derived from an EMBL/GenBank/DDBJ whole genome shotgun (WGS) entry which is preliminary data.</text>
</comment>
<dbReference type="EMBL" id="SNYC01000009">
    <property type="protein sequence ID" value="TDQ06483.1"/>
    <property type="molecule type" value="Genomic_DNA"/>
</dbReference>
<proteinExistence type="predicted"/>
<gene>
    <name evidence="2" type="ORF">ATK78_4554</name>
</gene>
<evidence type="ECO:0000313" key="2">
    <source>
        <dbReference type="EMBL" id="TDQ06483.1"/>
    </source>
</evidence>
<protein>
    <submittedName>
        <fullName evidence="2">Uncharacterized protein</fullName>
    </submittedName>
</protein>
<accession>A0A4R6SPL1</accession>
<organism evidence="2 3">
    <name type="scientific">Pedobacter metabolipauper</name>
    <dbReference type="NCBI Taxonomy" id="425513"/>
    <lineage>
        <taxon>Bacteria</taxon>
        <taxon>Pseudomonadati</taxon>
        <taxon>Bacteroidota</taxon>
        <taxon>Sphingobacteriia</taxon>
        <taxon>Sphingobacteriales</taxon>
        <taxon>Sphingobacteriaceae</taxon>
        <taxon>Pedobacter</taxon>
    </lineage>
</organism>
<evidence type="ECO:0000256" key="1">
    <source>
        <dbReference type="SAM" id="Phobius"/>
    </source>
</evidence>
<keyword evidence="1" id="KW-1133">Transmembrane helix</keyword>
<evidence type="ECO:0000313" key="3">
    <source>
        <dbReference type="Proteomes" id="UP000295620"/>
    </source>
</evidence>
<keyword evidence="3" id="KW-1185">Reference proteome</keyword>
<name>A0A4R6SPL1_9SPHI</name>
<dbReference type="Proteomes" id="UP000295620">
    <property type="component" value="Unassembled WGS sequence"/>
</dbReference>
<feature type="transmembrane region" description="Helical" evidence="1">
    <location>
        <begin position="49"/>
        <end position="70"/>
    </location>
</feature>
<sequence>MNNKVNKAEDNPVKPKNWKLMLIAFVFVYFTMNLVFFLLGSYLFAIPQLMRTLILAIIFVPLFGIGIPALHKKFYKWTIK</sequence>